<reference evidence="2 3" key="1">
    <citation type="submission" date="2006-02" db="EMBL/GenBank/DDBJ databases">
        <authorList>
            <person name="Amann R."/>
            <person name="Ferriera S."/>
            <person name="Johnson J."/>
            <person name="Kravitz S."/>
            <person name="Halpern A."/>
            <person name="Remington K."/>
            <person name="Beeson K."/>
            <person name="Tran B."/>
            <person name="Rogers Y.-H."/>
            <person name="Friedman R."/>
            <person name="Venter J.C."/>
        </authorList>
    </citation>
    <scope>NUCLEOTIDE SEQUENCE [LARGE SCALE GENOMIC DNA]</scope>
    <source>
        <strain evidence="2 3">DSM 3645</strain>
    </source>
</reference>
<dbReference type="HOGENOM" id="CLU_343147_0_0_0"/>
<accession>A3ZWT5</accession>
<evidence type="ECO:0008006" key="4">
    <source>
        <dbReference type="Google" id="ProtNLM"/>
    </source>
</evidence>
<feature type="signal peptide" evidence="1">
    <location>
        <begin position="1"/>
        <end position="22"/>
    </location>
</feature>
<dbReference type="SUPFAM" id="SSF101898">
    <property type="entry name" value="NHL repeat"/>
    <property type="match status" value="1"/>
</dbReference>
<organism evidence="2 3">
    <name type="scientific">Blastopirellula marina DSM 3645</name>
    <dbReference type="NCBI Taxonomy" id="314230"/>
    <lineage>
        <taxon>Bacteria</taxon>
        <taxon>Pseudomonadati</taxon>
        <taxon>Planctomycetota</taxon>
        <taxon>Planctomycetia</taxon>
        <taxon>Pirellulales</taxon>
        <taxon>Pirellulaceae</taxon>
        <taxon>Blastopirellula</taxon>
    </lineage>
</organism>
<dbReference type="RefSeq" id="WP_002650675.1">
    <property type="nucleotide sequence ID" value="NZ_CH672376.1"/>
</dbReference>
<feature type="chain" id="PRO_5002664146" description="Large, multifunctional secreted protein" evidence="1">
    <location>
        <begin position="23"/>
        <end position="807"/>
    </location>
</feature>
<dbReference type="AlphaFoldDB" id="A3ZWT5"/>
<evidence type="ECO:0000313" key="3">
    <source>
        <dbReference type="Proteomes" id="UP000004358"/>
    </source>
</evidence>
<keyword evidence="1" id="KW-0732">Signal</keyword>
<dbReference type="Proteomes" id="UP000004358">
    <property type="component" value="Unassembled WGS sequence"/>
</dbReference>
<protein>
    <recommendedName>
        <fullName evidence="4">Large, multifunctional secreted protein</fullName>
    </recommendedName>
</protein>
<proteinExistence type="predicted"/>
<evidence type="ECO:0000313" key="2">
    <source>
        <dbReference type="EMBL" id="EAQ79059.1"/>
    </source>
</evidence>
<sequence length="807" mass="88522">MPKIAFAMLLAATLVSSVSAQAPRSFSGVYPHLSFFNDDGECGTGAVVPWADRLWAITYSPHRPNGSTDKLYEIDRDLNLVVRPESVGGTPANRMIHRESNQLFIGPYAINAERQVRVIPPTEMYGRLTGVARHLTDPAGKLYFATMEEGFYEVDVQTLAVTQLYQDGNRQNEKGGSLLPGYHGKGLYSGQGRLVYANNGENSALARSRPDVDSGCLAEWDGDNWQVVRRNQFTEVTGPGGIYGSSDPAKDPLWSVGWDNRSLILMVLDEGRWHAYRLPKGSHCYDGAHGWNTEWPRIRDIGQDDLLMTMHGMFWRFPPNFSAKSSAGIAARSNYLKVIGDFCPWNNQVVFGCDDTAKAEFLNKRKAKGNLIGPGQSQSNLWFVDAAKIDQLGAPIARGAVWLHDSTPADAPSDPMLAGGFARRGVHLTHAEKAAVTFTLETDAKGDGQWRTLHTVEVPPNGYSWLDLSDDPAAAWIRVRTNRDCQDVTASFHFSNQDQRSTQTGDLFAGMAKHNATDYLAGLVRARGDNLRTLQLVSSVVKKGELAEEANFSADADLQLAPLRDAASLAWLKKNATPPTDVISSDAASLIFVDDDGTTWRLPRHIDVAESAAGPVRVDREVCTERDLFHCSNLFYELPAINAGGFAKIRPIAAHDLRIHDYCSYRGLLILTGVATDAAANDHLVRSADGNGAFWAGTVDDLWQLGKAVGRGGPWLNTQVSADQPSDPYLMNGFDKRTLTLSQQSDEPVAIRVEIDLTGEGDWAPYQTFSVKPGQSVTHEFPAALHAYWLRTVADRPATASAQLTYE</sequence>
<dbReference type="eggNOG" id="COG4946">
    <property type="taxonomic scope" value="Bacteria"/>
</dbReference>
<dbReference type="EMBL" id="AANZ01000016">
    <property type="protein sequence ID" value="EAQ79059.1"/>
    <property type="molecule type" value="Genomic_DNA"/>
</dbReference>
<evidence type="ECO:0000256" key="1">
    <source>
        <dbReference type="SAM" id="SignalP"/>
    </source>
</evidence>
<comment type="caution">
    <text evidence="2">The sequence shown here is derived from an EMBL/GenBank/DDBJ whole genome shotgun (WGS) entry which is preliminary data.</text>
</comment>
<dbReference type="STRING" id="314230.DSM3645_13885"/>
<name>A3ZWT5_9BACT</name>
<gene>
    <name evidence="2" type="ORF">DSM3645_13885</name>
</gene>
<dbReference type="OrthoDB" id="9758853at2"/>